<dbReference type="AlphaFoldDB" id="A0A2K9PTX8"/>
<dbReference type="KEGG" id="fek:C1H87_18015"/>
<dbReference type="Gene3D" id="2.80.10.50">
    <property type="match status" value="2"/>
</dbReference>
<dbReference type="PANTHER" id="PTHR10963:SF55">
    <property type="entry name" value="GLYCOSIDE HYDROLASE FAMILY 16 PROTEIN"/>
    <property type="match status" value="1"/>
</dbReference>
<evidence type="ECO:0000313" key="6">
    <source>
        <dbReference type="Proteomes" id="UP000235826"/>
    </source>
</evidence>
<keyword evidence="6" id="KW-1185">Reference proteome</keyword>
<accession>A0A2K9PTX8</accession>
<dbReference type="InterPro" id="IPR026444">
    <property type="entry name" value="Secre_tail"/>
</dbReference>
<dbReference type="Pfam" id="PF18962">
    <property type="entry name" value="Por_Secre_tail"/>
    <property type="match status" value="1"/>
</dbReference>
<dbReference type="GO" id="GO:0005975">
    <property type="term" value="P:carbohydrate metabolic process"/>
    <property type="evidence" value="ECO:0007669"/>
    <property type="project" value="InterPro"/>
</dbReference>
<dbReference type="InterPro" id="IPR000757">
    <property type="entry name" value="Beta-glucanase-like"/>
</dbReference>
<name>A0A2K9PTX8_9FLAO</name>
<dbReference type="Proteomes" id="UP000235826">
    <property type="component" value="Chromosome"/>
</dbReference>
<evidence type="ECO:0000259" key="4">
    <source>
        <dbReference type="PROSITE" id="PS51762"/>
    </source>
</evidence>
<dbReference type="GO" id="GO:0004553">
    <property type="term" value="F:hydrolase activity, hydrolyzing O-glycosyl compounds"/>
    <property type="evidence" value="ECO:0007669"/>
    <property type="project" value="InterPro"/>
</dbReference>
<dbReference type="Gene3D" id="2.60.120.200">
    <property type="match status" value="1"/>
</dbReference>
<feature type="signal peptide" evidence="3">
    <location>
        <begin position="1"/>
        <end position="20"/>
    </location>
</feature>
<dbReference type="EMBL" id="CP025791">
    <property type="protein sequence ID" value="AUP80504.1"/>
    <property type="molecule type" value="Genomic_DNA"/>
</dbReference>
<dbReference type="PROSITE" id="PS51762">
    <property type="entry name" value="GH16_2"/>
    <property type="match status" value="1"/>
</dbReference>
<evidence type="ECO:0000256" key="2">
    <source>
        <dbReference type="ARBA" id="ARBA00022729"/>
    </source>
</evidence>
<keyword evidence="2 3" id="KW-0732">Signal</keyword>
<feature type="chain" id="PRO_5014837041" description="GH16 domain-containing protein" evidence="3">
    <location>
        <begin position="21"/>
        <end position="693"/>
    </location>
</feature>
<evidence type="ECO:0000313" key="5">
    <source>
        <dbReference type="EMBL" id="AUP80504.1"/>
    </source>
</evidence>
<protein>
    <recommendedName>
        <fullName evidence="4">GH16 domain-containing protein</fullName>
    </recommendedName>
</protein>
<reference evidence="5 6" key="1">
    <citation type="submission" date="2018-01" db="EMBL/GenBank/DDBJ databases">
        <title>Complete genome sequence of Flavivirga eckloniae ECD14 isolated from seaweed Ecklonia cava.</title>
        <authorList>
            <person name="Lee J.H."/>
            <person name="Baik K.S."/>
            <person name="Seong C.N."/>
        </authorList>
    </citation>
    <scope>NUCLEOTIDE SEQUENCE [LARGE SCALE GENOMIC DNA]</scope>
    <source>
        <strain evidence="5 6">ECD14</strain>
    </source>
</reference>
<evidence type="ECO:0000256" key="1">
    <source>
        <dbReference type="ARBA" id="ARBA00006865"/>
    </source>
</evidence>
<dbReference type="RefSeq" id="WP_102757150.1">
    <property type="nucleotide sequence ID" value="NZ_CP025791.1"/>
</dbReference>
<dbReference type="OrthoDB" id="1194530at2"/>
<dbReference type="PANTHER" id="PTHR10963">
    <property type="entry name" value="GLYCOSYL HYDROLASE-RELATED"/>
    <property type="match status" value="1"/>
</dbReference>
<dbReference type="NCBIfam" id="TIGR04183">
    <property type="entry name" value="Por_Secre_tail"/>
    <property type="match status" value="1"/>
</dbReference>
<dbReference type="InterPro" id="IPR050546">
    <property type="entry name" value="Glycosyl_Hydrlase_16"/>
</dbReference>
<dbReference type="SUPFAM" id="SSF49899">
    <property type="entry name" value="Concanavalin A-like lectins/glucanases"/>
    <property type="match status" value="1"/>
</dbReference>
<gene>
    <name evidence="5" type="ORF">C1H87_18015</name>
</gene>
<dbReference type="InterPro" id="IPR013320">
    <property type="entry name" value="ConA-like_dom_sf"/>
</dbReference>
<proteinExistence type="inferred from homology"/>
<feature type="domain" description="GH16" evidence="4">
    <location>
        <begin position="15"/>
        <end position="275"/>
    </location>
</feature>
<comment type="similarity">
    <text evidence="1">Belongs to the glycosyl hydrolase 16 family.</text>
</comment>
<organism evidence="5 6">
    <name type="scientific">Flavivirga eckloniae</name>
    <dbReference type="NCBI Taxonomy" id="1803846"/>
    <lineage>
        <taxon>Bacteria</taxon>
        <taxon>Pseudomonadati</taxon>
        <taxon>Bacteroidota</taxon>
        <taxon>Flavobacteriia</taxon>
        <taxon>Flavobacteriales</taxon>
        <taxon>Flavobacteriaceae</taxon>
        <taxon>Flavivirga</taxon>
    </lineage>
</organism>
<dbReference type="InterPro" id="IPR008999">
    <property type="entry name" value="Actin-crosslinking"/>
</dbReference>
<dbReference type="Pfam" id="PF00722">
    <property type="entry name" value="Glyco_hydro_16"/>
    <property type="match status" value="1"/>
</dbReference>
<sequence>MNKNTLLLLVAIFFSTSMFAQPPGNINDWQKDNRYSDEFNGSLDTNKWFVKNTTNEGFVTSQVNVSGGKLTISNSWDGTTSKGGWVQSKNAIASNEKYGYYEARLRINGPNNGKIWPTFWMWNSNGSNPTEIDVMEYSGFAYQHHLQRATSSHHYTQKQAVEGTSNSTTRNYSAVQRNAFQEHTWGVLWAKDKIVFFYDGVEYFRSKQPQNAAVDSSPTKILLTSSPHLRQTKYNICCSGGVAYQQDNPLANANAVGPLASFEIQWVRFWRKKPGKPEYTFLPSDYGNGINNAPIGSTIWLKQSGGPGKYLSVESGGVLKASQTSNNANKTHFIVQAHPANNGVVLKSVATNQYLRITGTNETAPIIATSNNTQQWEKFHWKDRGTNKVSLRSYELDAWVIAPHNQTNPSVTSLAPQPLSWELFDWGVVGSTPPPSTGAPVGRIIGILPVKASWVNRSGKPALGYVSVRFDASGVLKSYPETSPPTATWKRWERFKVESHPNGGIALSVQEGGTKYVQHNGTGSLNGNATNKNSNNTKFTWEVLPGTNRFALKTPNGKYVKVPQNDAGNPILDTNASAQGDWEIFTFTDLGAAAKSSVKTSNDVLTIASDNAQDVNSDNSFEIKLYPNSVKSGNDFFIDTNSKTIDVNVYSLSGMLLLQSNSHKINTSNLSPGLYLVSVFSEGLRKTTKLVVN</sequence>
<dbReference type="SUPFAM" id="SSF50405">
    <property type="entry name" value="Actin-crosslinking proteins"/>
    <property type="match status" value="2"/>
</dbReference>
<evidence type="ECO:0000256" key="3">
    <source>
        <dbReference type="SAM" id="SignalP"/>
    </source>
</evidence>